<dbReference type="Proteomes" id="UP000235347">
    <property type="component" value="Unassembled WGS sequence"/>
</dbReference>
<evidence type="ECO:0000313" key="2">
    <source>
        <dbReference type="Proteomes" id="UP000235347"/>
    </source>
</evidence>
<organism evidence="1 2">
    <name type="scientific">Trinickia soli</name>
    <dbReference type="NCBI Taxonomy" id="380675"/>
    <lineage>
        <taxon>Bacteria</taxon>
        <taxon>Pseudomonadati</taxon>
        <taxon>Pseudomonadota</taxon>
        <taxon>Betaproteobacteria</taxon>
        <taxon>Burkholderiales</taxon>
        <taxon>Burkholderiaceae</taxon>
        <taxon>Trinickia</taxon>
    </lineage>
</organism>
<evidence type="ECO:0000313" key="1">
    <source>
        <dbReference type="EMBL" id="PMS21039.1"/>
    </source>
</evidence>
<keyword evidence="2" id="KW-1185">Reference proteome</keyword>
<reference evidence="1 2" key="1">
    <citation type="submission" date="2018-01" db="EMBL/GenBank/DDBJ databases">
        <title>Whole genome analyses suggest that Burkholderia sensu lato contains two further novel genera in the rhizoxinica-symbiotica group Mycetohabitans gen. nov., and Trinickia gen. nov.: implications for the evolution of diazotrophy and nodulation in the Burkholderiaceae.</title>
        <authorList>
            <person name="Estrada-de los Santos P."/>
            <person name="Palmer M."/>
            <person name="Chavez-Ramirez B."/>
            <person name="Beukes C."/>
            <person name="Steenkamp E.T."/>
            <person name="Hirsch A.M."/>
            <person name="Manyaka P."/>
            <person name="Maluk M."/>
            <person name="Lafos M."/>
            <person name="Crook M."/>
            <person name="Gross E."/>
            <person name="Simon M.F."/>
            <person name="Bueno dos Reis Junior F."/>
            <person name="Poole P.S."/>
            <person name="Venter S.N."/>
            <person name="James E.K."/>
        </authorList>
    </citation>
    <scope>NUCLEOTIDE SEQUENCE [LARGE SCALE GENOMIC DNA]</scope>
    <source>
        <strain evidence="1 2">GP25-8</strain>
    </source>
</reference>
<sequence>MTAITIVDLRMTRDMPRQSMCSISGAGAPWVFGWIQPFAPPVQSMGAVINLYETNNTFVANQMVNQFQSINVANGGANSNLTVVAGENGKNGLG</sequence>
<protein>
    <submittedName>
        <fullName evidence="1">Uncharacterized protein</fullName>
    </submittedName>
</protein>
<proteinExistence type="predicted"/>
<gene>
    <name evidence="1" type="ORF">C0Z19_19325</name>
</gene>
<accession>A0A2N7VV81</accession>
<dbReference type="AlphaFoldDB" id="A0A2N7VV81"/>
<name>A0A2N7VV81_9BURK</name>
<dbReference type="EMBL" id="PNYB01000017">
    <property type="protein sequence ID" value="PMS21039.1"/>
    <property type="molecule type" value="Genomic_DNA"/>
</dbReference>
<comment type="caution">
    <text evidence="1">The sequence shown here is derived from an EMBL/GenBank/DDBJ whole genome shotgun (WGS) entry which is preliminary data.</text>
</comment>
<dbReference type="RefSeq" id="WP_102611436.1">
    <property type="nucleotide sequence ID" value="NZ_CADIKD010000005.1"/>
</dbReference>